<dbReference type="AlphaFoldDB" id="A0A366S722"/>
<comment type="caution">
    <text evidence="1">The sequence shown here is derived from an EMBL/GenBank/DDBJ whole genome shotgun (WGS) entry which is preliminary data.</text>
</comment>
<accession>A0A366S722</accession>
<dbReference type="GeneID" id="41992181"/>
<dbReference type="EMBL" id="QKXC01000057">
    <property type="protein sequence ID" value="RBR24445.1"/>
    <property type="molecule type" value="Genomic_DNA"/>
</dbReference>
<dbReference type="Proteomes" id="UP000253153">
    <property type="component" value="Unassembled WGS sequence"/>
</dbReference>
<evidence type="ECO:0000313" key="2">
    <source>
        <dbReference type="Proteomes" id="UP000253153"/>
    </source>
</evidence>
<protein>
    <submittedName>
        <fullName evidence="1">Uncharacterized protein</fullName>
    </submittedName>
</protein>
<reference evidence="1 2" key="1">
    <citation type="submission" date="2018-06" db="EMBL/GenBank/DDBJ databases">
        <title>Fusarium incarnatum-equiseti species complex species 28.</title>
        <authorList>
            <person name="Gardiner D.M."/>
        </authorList>
    </citation>
    <scope>NUCLEOTIDE SEQUENCE [LARGE SCALE GENOMIC DNA]</scope>
    <source>
        <strain evidence="1 2">FIESC_28</strain>
    </source>
</reference>
<evidence type="ECO:0000313" key="1">
    <source>
        <dbReference type="EMBL" id="RBR24445.1"/>
    </source>
</evidence>
<name>A0A366S722_9HYPO</name>
<keyword evidence="2" id="KW-1185">Reference proteome</keyword>
<dbReference type="OrthoDB" id="5207784at2759"/>
<organism evidence="1 2">
    <name type="scientific">Fusarium coffeatum</name>
    <dbReference type="NCBI Taxonomy" id="231269"/>
    <lineage>
        <taxon>Eukaryota</taxon>
        <taxon>Fungi</taxon>
        <taxon>Dikarya</taxon>
        <taxon>Ascomycota</taxon>
        <taxon>Pezizomycotina</taxon>
        <taxon>Sordariomycetes</taxon>
        <taxon>Hypocreomycetidae</taxon>
        <taxon>Hypocreales</taxon>
        <taxon>Nectriaceae</taxon>
        <taxon>Fusarium</taxon>
        <taxon>Fusarium incarnatum-equiseti species complex</taxon>
    </lineage>
</organism>
<dbReference type="RefSeq" id="XP_031019036.1">
    <property type="nucleotide sequence ID" value="XM_031156885.1"/>
</dbReference>
<proteinExistence type="predicted"/>
<sequence length="266" mass="29540">MTDLPPPDYSDLDLPSYDTLISAPPPTTVAGNPTTKAVLGPATLYISGRFIYSTDPQAPPLYEFSHSIGYLHDNDRSVKVERVDSVVKTSSGLPQVVLRNRHLFDLKHPTAAEFPTFPYHAEAATRRALCSFGVTYFRSGNILRQKKGFRFDRAAKGADRKLEPHGMLYEACSSRSKGVGYEWRDSQGELIAREVEDERVSMSLVITAEMSVELRDALVAAWILRVWWDLAKGNTNSSSARLMRVGGRQQNLLRVYAGLADSTSSI</sequence>
<gene>
    <name evidence="1" type="ORF">FIESC28_02736</name>
</gene>